<dbReference type="Proteomes" id="UP000291334">
    <property type="component" value="Unassembled WGS sequence"/>
</dbReference>
<evidence type="ECO:0000313" key="3">
    <source>
        <dbReference type="Proteomes" id="UP000291334"/>
    </source>
</evidence>
<name>A0A4Q9QVN3_9GAMM</name>
<evidence type="ECO:0000313" key="1">
    <source>
        <dbReference type="EMBL" id="TBU88013.1"/>
    </source>
</evidence>
<protein>
    <submittedName>
        <fullName evidence="1">Uncharacterized protein</fullName>
    </submittedName>
</protein>
<organism evidence="1 4">
    <name type="scientific">Phytopseudomonas dryadis</name>
    <dbReference type="NCBI Taxonomy" id="2487520"/>
    <lineage>
        <taxon>Bacteria</taxon>
        <taxon>Pseudomonadati</taxon>
        <taxon>Pseudomonadota</taxon>
        <taxon>Gammaproteobacteria</taxon>
        <taxon>Pseudomonadales</taxon>
        <taxon>Pseudomonadaceae</taxon>
        <taxon>Phytopseudomonas</taxon>
    </lineage>
</organism>
<dbReference type="EMBL" id="QJUL01000033">
    <property type="protein sequence ID" value="TBU88013.1"/>
    <property type="molecule type" value="Genomic_DNA"/>
</dbReference>
<sequence length="334" mass="37268">MCASLEAGAFKLTYIADMDKDCSRKLNLPAIVKAIKIAMQCRQNIVNTVYIVCALTYSIQSIQKIKKERITDKIKSLVCYNSSNVPECFIAAVCREKGIKTFSLQHGFYYQFKSPPPLAVINYENVVADELLVWSEFCKEQIESFYESENRACDFSMPIAGYFKSGSAKPCAAQKAAHPTGKHILCLLPGPDDLEASIALLNLLKNLPQDHRITVRMHPLITHLEAVTKALPEQTELDTNRLLADTLAHNQFSIAVGFNSTSLLEALLADIYCATFSSAANNFPDMPIDEFSCTDELESLIRRNQEHSPNGDKNYLLGSDTFQYEALIIPHANK</sequence>
<accession>A0A4Q9QVN3</accession>
<evidence type="ECO:0000313" key="4">
    <source>
        <dbReference type="Proteomes" id="UP000293172"/>
    </source>
</evidence>
<evidence type="ECO:0000313" key="2">
    <source>
        <dbReference type="EMBL" id="TBV00994.1"/>
    </source>
</evidence>
<proteinExistence type="predicted"/>
<gene>
    <name evidence="2" type="ORF">DNK34_22135</name>
    <name evidence="1" type="ORF">DNK44_19250</name>
</gene>
<keyword evidence="3" id="KW-1185">Reference proteome</keyword>
<dbReference type="Proteomes" id="UP000293172">
    <property type="component" value="Unassembled WGS sequence"/>
</dbReference>
<reference evidence="3 4" key="1">
    <citation type="submission" date="2018-06" db="EMBL/GenBank/DDBJ databases">
        <title>Three novel Pseudomonas species isolated from symptomatic oak.</title>
        <authorList>
            <person name="Bueno-Gonzalez V."/>
            <person name="Brady C."/>
        </authorList>
    </citation>
    <scope>NUCLEOTIDE SEQUENCE [LARGE SCALE GENOMIC DNA]</scope>
    <source>
        <strain evidence="2 3">P26B</strain>
        <strain evidence="1 4">P6B</strain>
    </source>
</reference>
<dbReference type="AlphaFoldDB" id="A0A4Q9QVN3"/>
<dbReference type="EMBL" id="QJUM01000034">
    <property type="protein sequence ID" value="TBV00994.1"/>
    <property type="molecule type" value="Genomic_DNA"/>
</dbReference>
<comment type="caution">
    <text evidence="1">The sequence shown here is derived from an EMBL/GenBank/DDBJ whole genome shotgun (WGS) entry which is preliminary data.</text>
</comment>